<feature type="transmembrane region" description="Helical" evidence="2">
    <location>
        <begin position="12"/>
        <end position="35"/>
    </location>
</feature>
<dbReference type="SUPFAM" id="SSF51735">
    <property type="entry name" value="NAD(P)-binding Rossmann-fold domains"/>
    <property type="match status" value="2"/>
</dbReference>
<evidence type="ECO:0000259" key="3">
    <source>
        <dbReference type="Pfam" id="PF02719"/>
    </source>
</evidence>
<dbReference type="PANTHER" id="PTHR43318">
    <property type="entry name" value="UDP-N-ACETYLGLUCOSAMINE 4,6-DEHYDRATASE"/>
    <property type="match status" value="1"/>
</dbReference>
<dbReference type="EMBL" id="PYFT01000001">
    <property type="protein sequence ID" value="PSR53997.1"/>
    <property type="molecule type" value="Genomic_DNA"/>
</dbReference>
<feature type="transmembrane region" description="Helical" evidence="2">
    <location>
        <begin position="86"/>
        <end position="107"/>
    </location>
</feature>
<dbReference type="OrthoDB" id="9803111at2"/>
<sequence>MKKFILANSIPRWVILLIDQVITSWSFVLAFFVITQFEFSNILRGHFFIYTGLYCIISLSVFFLMRIHTGVIRYSNTQDIVRIFSAVLATSFIYILVLSTVVIPVYHINTVNIFIVLLINFFISSSLLIMLRIGAKSFFQFIKRSTSTEKETVLIFGSDTHSMLIKKALENSSSSRFVIAGFIDDNYQNVNKYIQQKKVYSAKNIEQLRLKLKVDKIVVMSEDLKTEGRKKIVEKCLEIGLKVLTVPPTEQWISGKLRINQIQDLKIEDLLQRDPIIIQSDNISREITGKRVLVTGGAGSIGSEIVRQVLTFDPAMVIICDQAESPLHELQLEVEEAYPNANIKIYIANIQNYNRMYSLFEEFSPEIVFHAAAYKHVPMMENNPSEAIITNILGTKTLADLSIAFDVEKFVMISTDKAVNPTNIMGASKRIAEIYIQSLNNINVQSLNNINYISSRLNDLTHSKTKFVTTRFGNVLGSNGSVIPRFRAQIEKGVPLTVTHPEITRYFMTIPEAVQLVLEAGSMGKGGEIFLFDMGEPVKIADLARKMIKLAGLIPDVDIKIVYTGLRPGEKLYEELLNKEEESIPTHHDKIKISKVRTYLYDKVASDIKDLLTLVQKENDDYEIVKKMKDIVPEFLSKNSKYEELDYGTSNSNSVLIQQAS</sequence>
<proteinExistence type="inferred from homology"/>
<keyword evidence="2" id="KW-0812">Transmembrane</keyword>
<gene>
    <name evidence="4" type="ORF">AHMF7605_10935</name>
</gene>
<protein>
    <submittedName>
        <fullName evidence="4">Polysaccharide biosynthesis protein</fullName>
    </submittedName>
</protein>
<comment type="caution">
    <text evidence="4">The sequence shown here is derived from an EMBL/GenBank/DDBJ whole genome shotgun (WGS) entry which is preliminary data.</text>
</comment>
<dbReference type="InterPro" id="IPR051203">
    <property type="entry name" value="Polysaccharide_Synthase-Rel"/>
</dbReference>
<feature type="transmembrane region" description="Helical" evidence="2">
    <location>
        <begin position="113"/>
        <end position="135"/>
    </location>
</feature>
<reference evidence="4 5" key="1">
    <citation type="submission" date="2018-03" db="EMBL/GenBank/DDBJ databases">
        <title>Adhaeribacter sp. HMF7605 Genome sequencing and assembly.</title>
        <authorList>
            <person name="Kang H."/>
            <person name="Kang J."/>
            <person name="Cha I."/>
            <person name="Kim H."/>
            <person name="Joh K."/>
        </authorList>
    </citation>
    <scope>NUCLEOTIDE SEQUENCE [LARGE SCALE GENOMIC DNA]</scope>
    <source>
        <strain evidence="4 5">HMF7605</strain>
    </source>
</reference>
<keyword evidence="2" id="KW-1133">Transmembrane helix</keyword>
<dbReference type="InterPro" id="IPR003869">
    <property type="entry name" value="Polysac_CapD-like"/>
</dbReference>
<comment type="similarity">
    <text evidence="1">Belongs to the polysaccharide synthase family.</text>
</comment>
<evidence type="ECO:0000313" key="5">
    <source>
        <dbReference type="Proteomes" id="UP000240357"/>
    </source>
</evidence>
<organism evidence="4 5">
    <name type="scientific">Adhaeribacter arboris</name>
    <dbReference type="NCBI Taxonomy" id="2072846"/>
    <lineage>
        <taxon>Bacteria</taxon>
        <taxon>Pseudomonadati</taxon>
        <taxon>Bacteroidota</taxon>
        <taxon>Cytophagia</taxon>
        <taxon>Cytophagales</taxon>
        <taxon>Hymenobacteraceae</taxon>
        <taxon>Adhaeribacter</taxon>
    </lineage>
</organism>
<dbReference type="InterPro" id="IPR036291">
    <property type="entry name" value="NAD(P)-bd_dom_sf"/>
</dbReference>
<keyword evidence="2" id="KW-0472">Membrane</keyword>
<name>A0A2T2YEQ9_9BACT</name>
<dbReference type="Pfam" id="PF02719">
    <property type="entry name" value="Polysacc_synt_2"/>
    <property type="match status" value="1"/>
</dbReference>
<evidence type="ECO:0000256" key="1">
    <source>
        <dbReference type="ARBA" id="ARBA00007430"/>
    </source>
</evidence>
<dbReference type="Proteomes" id="UP000240357">
    <property type="component" value="Unassembled WGS sequence"/>
</dbReference>
<dbReference type="Gene3D" id="3.40.50.720">
    <property type="entry name" value="NAD(P)-binding Rossmann-like Domain"/>
    <property type="match status" value="2"/>
</dbReference>
<dbReference type="CDD" id="cd05237">
    <property type="entry name" value="UDP_invert_4-6DH_SDR_e"/>
    <property type="match status" value="1"/>
</dbReference>
<dbReference type="PANTHER" id="PTHR43318:SF1">
    <property type="entry name" value="POLYSACCHARIDE BIOSYNTHESIS PROTEIN EPSC-RELATED"/>
    <property type="match status" value="1"/>
</dbReference>
<accession>A0A2T2YEQ9</accession>
<feature type="domain" description="Polysaccharide biosynthesis protein CapD-like" evidence="3">
    <location>
        <begin position="292"/>
        <end position="593"/>
    </location>
</feature>
<keyword evidence="5" id="KW-1185">Reference proteome</keyword>
<evidence type="ECO:0000313" key="4">
    <source>
        <dbReference type="EMBL" id="PSR53997.1"/>
    </source>
</evidence>
<dbReference type="RefSeq" id="WP_106929215.1">
    <property type="nucleotide sequence ID" value="NZ_PYFT01000001.1"/>
</dbReference>
<feature type="transmembrane region" description="Helical" evidence="2">
    <location>
        <begin position="47"/>
        <end position="65"/>
    </location>
</feature>
<evidence type="ECO:0000256" key="2">
    <source>
        <dbReference type="SAM" id="Phobius"/>
    </source>
</evidence>
<dbReference type="AlphaFoldDB" id="A0A2T2YEQ9"/>